<evidence type="ECO:0000313" key="2">
    <source>
        <dbReference type="EMBL" id="PWR71535.1"/>
    </source>
</evidence>
<dbReference type="SUPFAM" id="SSF111321">
    <property type="entry name" value="AF1104-like"/>
    <property type="match status" value="1"/>
</dbReference>
<dbReference type="InterPro" id="IPR014444">
    <property type="entry name" value="PH1575-like"/>
</dbReference>
<feature type="domain" description="Damage-control phosphatase ARMT1-like metal-binding" evidence="1">
    <location>
        <begin position="5"/>
        <end position="279"/>
    </location>
</feature>
<dbReference type="RefSeq" id="WP_109969153.1">
    <property type="nucleotide sequence ID" value="NZ_CP176093.1"/>
</dbReference>
<dbReference type="Gene3D" id="3.40.50.10880">
    <property type="entry name" value="Uncharacterised protein PF01937, DUF89, domain 3"/>
    <property type="match status" value="1"/>
</dbReference>
<organism evidence="2 3">
    <name type="scientific">Methanospirillum lacunae</name>
    <dbReference type="NCBI Taxonomy" id="668570"/>
    <lineage>
        <taxon>Archaea</taxon>
        <taxon>Methanobacteriati</taxon>
        <taxon>Methanobacteriota</taxon>
        <taxon>Stenosarchaea group</taxon>
        <taxon>Methanomicrobia</taxon>
        <taxon>Methanomicrobiales</taxon>
        <taxon>Methanospirillaceae</taxon>
        <taxon>Methanospirillum</taxon>
    </lineage>
</organism>
<evidence type="ECO:0000313" key="3">
    <source>
        <dbReference type="Proteomes" id="UP000245657"/>
    </source>
</evidence>
<dbReference type="OrthoDB" id="359165at2157"/>
<reference evidence="2 3" key="1">
    <citation type="submission" date="2018-05" db="EMBL/GenBank/DDBJ databases">
        <title>Draft genome of Methanospirillum lacunae Ki8-1.</title>
        <authorList>
            <person name="Dueholm M.S."/>
            <person name="Nielsen P.H."/>
            <person name="Bakmann L.F."/>
            <person name="Otzen D.E."/>
        </authorList>
    </citation>
    <scope>NUCLEOTIDE SEQUENCE [LARGE SCALE GENOMIC DNA]</scope>
    <source>
        <strain evidence="2 3">Ki8-1</strain>
    </source>
</reference>
<dbReference type="InterPro" id="IPR036075">
    <property type="entry name" value="ARMT-1-like_metal-bd_sf"/>
</dbReference>
<dbReference type="AlphaFoldDB" id="A0A2V2MYY1"/>
<name>A0A2V2MYY1_9EURY</name>
<dbReference type="InterPro" id="IPR002791">
    <property type="entry name" value="ARMT1-like_metal-bd"/>
</dbReference>
<dbReference type="Gene3D" id="1.10.8.380">
    <property type="entry name" value="Uncharacterised protein PF01937, DUF89, domain 1"/>
    <property type="match status" value="1"/>
</dbReference>
<dbReference type="Pfam" id="PF01937">
    <property type="entry name" value="ARMT1-like_dom"/>
    <property type="match status" value="1"/>
</dbReference>
<dbReference type="EMBL" id="QGMY01000008">
    <property type="protein sequence ID" value="PWR71535.1"/>
    <property type="molecule type" value="Genomic_DNA"/>
</dbReference>
<dbReference type="Gene3D" id="1.10.285.20">
    <property type="entry name" value="Uncharacterised protein PF01937, DUF89, domain 2"/>
    <property type="match status" value="1"/>
</dbReference>
<evidence type="ECO:0000259" key="1">
    <source>
        <dbReference type="Pfam" id="PF01937"/>
    </source>
</evidence>
<dbReference type="GeneID" id="97550313"/>
<accession>A0A2V2MYY1</accession>
<sequence>MHHDDRCFDCLLSRVRLETELVGVQSEKFEPIIEHATKLLTFLQATPYTHPVVASLLHRSVYFQLGTTDPFLKLKKQSNREAAKALALVREHLTDFRSLVTAAVIGNIFDYGVKGHTISDDFATFFSKEFASGLYIDDTDKILPMTKHVVYLTDNCGELVFDKQLIEFLKNQGSYVTVVVRDAPILNDATLTDANEMGLDTIADNVYTNGAGAEIGIRFDLLPSYVQHELDSCTLIISKGMANYESLREETGLPPIAYLLAAKCEPIAEELGVPRGAKLAALRIS</sequence>
<keyword evidence="3" id="KW-1185">Reference proteome</keyword>
<gene>
    <name evidence="2" type="ORF">DK846_11800</name>
</gene>
<proteinExistence type="predicted"/>
<dbReference type="PIRSF" id="PIRSF006593">
    <property type="entry name" value="UCP006593"/>
    <property type="match status" value="1"/>
</dbReference>
<protein>
    <recommendedName>
        <fullName evidence="1">Damage-control phosphatase ARMT1-like metal-binding domain-containing protein</fullName>
    </recommendedName>
</protein>
<dbReference type="Proteomes" id="UP000245657">
    <property type="component" value="Unassembled WGS sequence"/>
</dbReference>
<comment type="caution">
    <text evidence="2">The sequence shown here is derived from an EMBL/GenBank/DDBJ whole genome shotgun (WGS) entry which is preliminary data.</text>
</comment>